<organism evidence="1 2">
    <name type="scientific">Leptomonas pyrrhocoris</name>
    <name type="common">Firebug parasite</name>
    <dbReference type="NCBI Taxonomy" id="157538"/>
    <lineage>
        <taxon>Eukaryota</taxon>
        <taxon>Discoba</taxon>
        <taxon>Euglenozoa</taxon>
        <taxon>Kinetoplastea</taxon>
        <taxon>Metakinetoplastina</taxon>
        <taxon>Trypanosomatida</taxon>
        <taxon>Trypanosomatidae</taxon>
        <taxon>Leishmaniinae</taxon>
        <taxon>Leptomonas</taxon>
    </lineage>
</organism>
<keyword evidence="2" id="KW-1185">Reference proteome</keyword>
<dbReference type="EMBL" id="LGTL01000032">
    <property type="protein sequence ID" value="KPA73855.1"/>
    <property type="molecule type" value="Genomic_DNA"/>
</dbReference>
<accession>A0A0M9FQ87</accession>
<proteinExistence type="predicted"/>
<comment type="caution">
    <text evidence="1">The sequence shown here is derived from an EMBL/GenBank/DDBJ whole genome shotgun (WGS) entry which is preliminary data.</text>
</comment>
<dbReference type="AlphaFoldDB" id="A0A0M9FQ87"/>
<evidence type="ECO:0000313" key="2">
    <source>
        <dbReference type="Proteomes" id="UP000037923"/>
    </source>
</evidence>
<dbReference type="VEuPathDB" id="TriTrypDB:LpyrH10_32_0220"/>
<reference evidence="1 2" key="1">
    <citation type="submission" date="2015-07" db="EMBL/GenBank/DDBJ databases">
        <title>High-quality genome of monoxenous trypanosomatid Leptomonas pyrrhocoris.</title>
        <authorList>
            <person name="Flegontov P."/>
            <person name="Butenko A."/>
            <person name="Firsov S."/>
            <person name="Vlcek C."/>
            <person name="Logacheva M.D."/>
            <person name="Field M."/>
            <person name="Filatov D."/>
            <person name="Flegontova O."/>
            <person name="Gerasimov E."/>
            <person name="Jackson A.P."/>
            <person name="Kelly S."/>
            <person name="Opperdoes F."/>
            <person name="O'Reilly A."/>
            <person name="Votypka J."/>
            <person name="Yurchenko V."/>
            <person name="Lukes J."/>
        </authorList>
    </citation>
    <scope>NUCLEOTIDE SEQUENCE [LARGE SCALE GENOMIC DNA]</scope>
    <source>
        <strain evidence="1">H10</strain>
    </source>
</reference>
<protein>
    <submittedName>
        <fullName evidence="1">Uncharacterized protein</fullName>
    </submittedName>
</protein>
<name>A0A0M9FQ87_LEPPY</name>
<sequence length="75" mass="8090">MSIPSAVVALLGGSMPATDFASCGPNGVVPTNLRRPPLEFHCRLKISQGMVTRISVSRPVLPCAQLKVQAYFYRS</sequence>
<dbReference type="Proteomes" id="UP000037923">
    <property type="component" value="Unassembled WGS sequence"/>
</dbReference>
<dbReference type="GeneID" id="26909772"/>
<gene>
    <name evidence="1" type="ORF">ABB37_09489</name>
</gene>
<dbReference type="RefSeq" id="XP_015652294.1">
    <property type="nucleotide sequence ID" value="XM_015808974.1"/>
</dbReference>
<evidence type="ECO:0000313" key="1">
    <source>
        <dbReference type="EMBL" id="KPA73855.1"/>
    </source>
</evidence>